<feature type="chain" id="PRO_5003390555" evidence="2">
    <location>
        <begin position="19"/>
        <end position="311"/>
    </location>
</feature>
<evidence type="ECO:0000313" key="4">
    <source>
        <dbReference type="Proteomes" id="UP000009027"/>
    </source>
</evidence>
<dbReference type="AlphaFoldDB" id="F9WM75"/>
<protein>
    <submittedName>
        <fullName evidence="3">Uncharacterized protein</fullName>
    </submittedName>
</protein>
<keyword evidence="2" id="KW-0732">Signal</keyword>
<gene>
    <name evidence="3" type="ORF">TvY486_0001160</name>
</gene>
<evidence type="ECO:0000313" key="3">
    <source>
        <dbReference type="EMBL" id="CCD18626.1"/>
    </source>
</evidence>
<feature type="signal peptide" evidence="2">
    <location>
        <begin position="1"/>
        <end position="18"/>
    </location>
</feature>
<keyword evidence="4" id="KW-1185">Reference proteome</keyword>
<feature type="region of interest" description="Disordered" evidence="1">
    <location>
        <begin position="261"/>
        <end position="292"/>
    </location>
</feature>
<evidence type="ECO:0000256" key="1">
    <source>
        <dbReference type="SAM" id="MobiDB-lite"/>
    </source>
</evidence>
<evidence type="ECO:0000256" key="2">
    <source>
        <dbReference type="SAM" id="SignalP"/>
    </source>
</evidence>
<name>F9WM75_TRYVY</name>
<dbReference type="VEuPathDB" id="TriTrypDB:TvY486_0001160"/>
<organism evidence="3 4">
    <name type="scientific">Trypanosoma vivax (strain Y486)</name>
    <dbReference type="NCBI Taxonomy" id="1055687"/>
    <lineage>
        <taxon>Eukaryota</taxon>
        <taxon>Discoba</taxon>
        <taxon>Euglenozoa</taxon>
        <taxon>Kinetoplastea</taxon>
        <taxon>Metakinetoplastina</taxon>
        <taxon>Trypanosomatida</taxon>
        <taxon>Trypanosomatidae</taxon>
        <taxon>Trypanosoma</taxon>
        <taxon>Duttonella</taxon>
    </lineage>
</organism>
<reference evidence="3 4" key="1">
    <citation type="journal article" date="2012" name="Proc. Natl. Acad. Sci. U.S.A.">
        <title>Antigenic diversity is generated by distinct evolutionary mechanisms in African trypanosome species.</title>
        <authorList>
            <person name="Jackson A.P."/>
            <person name="Berry A."/>
            <person name="Aslett M."/>
            <person name="Allison H.C."/>
            <person name="Burton P."/>
            <person name="Vavrova-Anderson J."/>
            <person name="Brown R."/>
            <person name="Browne H."/>
            <person name="Corton N."/>
            <person name="Hauser H."/>
            <person name="Gamble J."/>
            <person name="Gilderthorp R."/>
            <person name="Marcello L."/>
            <person name="McQuillan J."/>
            <person name="Otto T.D."/>
            <person name="Quail M.A."/>
            <person name="Sanders M.J."/>
            <person name="van Tonder A."/>
            <person name="Ginger M.L."/>
            <person name="Field M.C."/>
            <person name="Barry J.D."/>
            <person name="Hertz-Fowler C."/>
            <person name="Berriman M."/>
        </authorList>
    </citation>
    <scope>NUCLEOTIDE SEQUENCE</scope>
    <source>
        <strain evidence="3 4">Y486</strain>
    </source>
</reference>
<sequence length="311" mass="35256">MLRCIWDLMLHIVRLRVSVNFQFVFSHCGVPRNEAADKAAEQGNVKPQSHPAWITDIVAGVERKVRNEMCRAFEEGRMPRTHRSALLDHVGPAPKHAKVDRLGESLLVQFKTGTSKHFGWLDRVLTRKTDQLECRWFSAKDDSNDEVEQRPLAETAADSASAPDLGIATRQGDPVICRLCNIACSRRQAGVVHLVKIHGLERDFALALAKAARRAALTYKNGYTCHVRARTLSGWDYSWSTWPRTLRMWCQLTWNVQKGPGKKTRAMTETRSSAPGARRSIQHTRGCGSTCYRSTRRSSYREEAKRLKMLS</sequence>
<dbReference type="EMBL" id="CAEX01001564">
    <property type="protein sequence ID" value="CCD18626.1"/>
    <property type="molecule type" value="Genomic_DNA"/>
</dbReference>
<accession>F9WM75</accession>
<dbReference type="Proteomes" id="UP000009027">
    <property type="component" value="Unassembled WGS sequence"/>
</dbReference>
<proteinExistence type="predicted"/>